<dbReference type="EMBL" id="QUMO01000003">
    <property type="protein sequence ID" value="REF85921.1"/>
    <property type="molecule type" value="Genomic_DNA"/>
</dbReference>
<dbReference type="OrthoDB" id="9810372at2"/>
<keyword evidence="1" id="KW-0808">Transferase</keyword>
<reference evidence="1 2" key="1">
    <citation type="submission" date="2018-08" db="EMBL/GenBank/DDBJ databases">
        <title>Genomic Encyclopedia of Type Strains, Phase IV (KMG-IV): sequencing the most valuable type-strain genomes for metagenomic binning, comparative biology and taxonomic classification.</title>
        <authorList>
            <person name="Goeker M."/>
        </authorList>
    </citation>
    <scope>NUCLEOTIDE SEQUENCE [LARGE SCALE GENOMIC DNA]</scope>
    <source>
        <strain evidence="1 2">BW863</strain>
    </source>
</reference>
<evidence type="ECO:0000313" key="2">
    <source>
        <dbReference type="Proteomes" id="UP000256900"/>
    </source>
</evidence>
<dbReference type="InterPro" id="IPR049874">
    <property type="entry name" value="ROK_cs"/>
</dbReference>
<dbReference type="AlphaFoldDB" id="A0A3D9YW24"/>
<name>A0A3D9YW24_9HYPH</name>
<dbReference type="PROSITE" id="PS01125">
    <property type="entry name" value="ROK"/>
    <property type="match status" value="1"/>
</dbReference>
<keyword evidence="1" id="KW-0418">Kinase</keyword>
<dbReference type="PANTHER" id="PTHR18964">
    <property type="entry name" value="ROK (REPRESSOR, ORF, KINASE) FAMILY"/>
    <property type="match status" value="1"/>
</dbReference>
<gene>
    <name evidence="1" type="ORF">DES32_1961</name>
</gene>
<dbReference type="InterPro" id="IPR000600">
    <property type="entry name" value="ROK"/>
</dbReference>
<accession>A0A3D9YW24</accession>
<dbReference type="RefSeq" id="WP_115836519.1">
    <property type="nucleotide sequence ID" value="NZ_CP025086.1"/>
</dbReference>
<dbReference type="Pfam" id="PF00480">
    <property type="entry name" value="ROK"/>
    <property type="match status" value="1"/>
</dbReference>
<dbReference type="PANTHER" id="PTHR18964:SF174">
    <property type="entry name" value="D-ALLOSE KINASE-RELATED"/>
    <property type="match status" value="1"/>
</dbReference>
<dbReference type="Gene3D" id="3.30.420.40">
    <property type="match status" value="2"/>
</dbReference>
<sequence>MRIGVDLGGTKIEAIALADDGSVRERRRKPTPAGDYQAILAAIRDLVLSVEADLGETASLGIATPGSISPKTGLLRNSNTLVMNGKPFVADIGKLLGREIRTENDANCLALSEAIDGAAAGAASVFAVILGTGVGGGLVIDRKLVSGRNMIAGEWGHIPLPLNEIERRLPPRACFCGQQDCVETYLCGGAFSAEYRQRTGKELNATDIAEAAARGDAAAQATLDIYVDRLARALAVVINIVDPEAIVFGGGLSKIPQLYDMLPPLLGRYAFSDVMMTRVLQAKHGDSSGVRGAAWLWPKD</sequence>
<keyword evidence="2" id="KW-1185">Reference proteome</keyword>
<comment type="caution">
    <text evidence="1">The sequence shown here is derived from an EMBL/GenBank/DDBJ whole genome shotgun (WGS) entry which is preliminary data.</text>
</comment>
<dbReference type="Proteomes" id="UP000256900">
    <property type="component" value="Unassembled WGS sequence"/>
</dbReference>
<proteinExistence type="predicted"/>
<organism evidence="1 2">
    <name type="scientific">Methylovirgula ligni</name>
    <dbReference type="NCBI Taxonomy" id="569860"/>
    <lineage>
        <taxon>Bacteria</taxon>
        <taxon>Pseudomonadati</taxon>
        <taxon>Pseudomonadota</taxon>
        <taxon>Alphaproteobacteria</taxon>
        <taxon>Hyphomicrobiales</taxon>
        <taxon>Beijerinckiaceae</taxon>
        <taxon>Methylovirgula</taxon>
    </lineage>
</organism>
<evidence type="ECO:0000313" key="1">
    <source>
        <dbReference type="EMBL" id="REF85921.1"/>
    </source>
</evidence>
<dbReference type="InterPro" id="IPR043129">
    <property type="entry name" value="ATPase_NBD"/>
</dbReference>
<dbReference type="GO" id="GO:0004396">
    <property type="term" value="F:hexokinase activity"/>
    <property type="evidence" value="ECO:0007669"/>
    <property type="project" value="TreeGrafter"/>
</dbReference>
<dbReference type="CDD" id="cd24066">
    <property type="entry name" value="ASKHA_NBD_ROK_EcFRK-like"/>
    <property type="match status" value="1"/>
</dbReference>
<protein>
    <submittedName>
        <fullName evidence="1">Fructokinase</fullName>
    </submittedName>
</protein>
<dbReference type="SUPFAM" id="SSF53067">
    <property type="entry name" value="Actin-like ATPase domain"/>
    <property type="match status" value="1"/>
</dbReference>